<evidence type="ECO:0000256" key="2">
    <source>
        <dbReference type="ARBA" id="ARBA00022679"/>
    </source>
</evidence>
<evidence type="ECO:0000256" key="4">
    <source>
        <dbReference type="PIRNR" id="PIRNR006078"/>
    </source>
</evidence>
<dbReference type="RefSeq" id="WP_150926390.1">
    <property type="nucleotide sequence ID" value="NZ_CP044232.1"/>
</dbReference>
<proteinExistence type="inferred from homology"/>
<evidence type="ECO:0000313" key="6">
    <source>
        <dbReference type="Proteomes" id="UP000325516"/>
    </source>
</evidence>
<keyword evidence="2 4" id="KW-0808">Transferase</keyword>
<dbReference type="AlphaFoldDB" id="A0A5J6L7N6"/>
<comment type="similarity">
    <text evidence="1 4">Belongs to the glycerate kinase type-1 family.</text>
</comment>
<dbReference type="Gene3D" id="3.40.50.10350">
    <property type="entry name" value="Glycerate kinase, domain 1"/>
    <property type="match status" value="1"/>
</dbReference>
<dbReference type="EMBL" id="CP044232">
    <property type="protein sequence ID" value="QEW04342.1"/>
    <property type="molecule type" value="Genomic_DNA"/>
</dbReference>
<dbReference type="InterPro" id="IPR036129">
    <property type="entry name" value="Glycerate_kinase_sf"/>
</dbReference>
<name>A0A5J6L7N6_9MICO</name>
<dbReference type="InterPro" id="IPR004381">
    <property type="entry name" value="Glycerate_kinase"/>
</dbReference>
<keyword evidence="6" id="KW-1185">Reference proteome</keyword>
<dbReference type="KEGG" id="mlz:F6J85_15450"/>
<keyword evidence="3 4" id="KW-0418">Kinase</keyword>
<dbReference type="Gene3D" id="3.90.1510.10">
    <property type="entry name" value="Glycerate kinase, domain 2"/>
    <property type="match status" value="1"/>
</dbReference>
<evidence type="ECO:0000256" key="3">
    <source>
        <dbReference type="ARBA" id="ARBA00022777"/>
    </source>
</evidence>
<dbReference type="GO" id="GO:0031388">
    <property type="term" value="P:organic acid phosphorylation"/>
    <property type="evidence" value="ECO:0007669"/>
    <property type="project" value="UniProtKB-UniRule"/>
</dbReference>
<evidence type="ECO:0000313" key="5">
    <source>
        <dbReference type="EMBL" id="QEW04342.1"/>
    </source>
</evidence>
<dbReference type="SUPFAM" id="SSF110738">
    <property type="entry name" value="Glycerate kinase I"/>
    <property type="match status" value="1"/>
</dbReference>
<gene>
    <name evidence="5" type="ORF">F6J85_15450</name>
</gene>
<dbReference type="GO" id="GO:0008887">
    <property type="term" value="F:glycerate kinase activity"/>
    <property type="evidence" value="ECO:0007669"/>
    <property type="project" value="UniProtKB-UniRule"/>
</dbReference>
<reference evidence="6" key="1">
    <citation type="submission" date="2019-09" db="EMBL/GenBank/DDBJ databases">
        <title>Mumia zhuanghuii sp. nov. isolated from the intestinal contents of plateau pika (Ochotona curzoniae) in the Qinghai-Tibet plateau of China.</title>
        <authorList>
            <person name="Tian Z."/>
        </authorList>
    </citation>
    <scope>NUCLEOTIDE SEQUENCE [LARGE SCALE GENOMIC DNA]</scope>
    <source>
        <strain evidence="6">L-031</strain>
    </source>
</reference>
<organism evidence="5 6">
    <name type="scientific">Microbacterium lushaniae</name>
    <dbReference type="NCBI Taxonomy" id="2614639"/>
    <lineage>
        <taxon>Bacteria</taxon>
        <taxon>Bacillati</taxon>
        <taxon>Actinomycetota</taxon>
        <taxon>Actinomycetes</taxon>
        <taxon>Micrococcales</taxon>
        <taxon>Microbacteriaceae</taxon>
        <taxon>Microbacterium</taxon>
    </lineage>
</organism>
<dbReference type="PIRSF" id="PIRSF006078">
    <property type="entry name" value="GlxK"/>
    <property type="match status" value="1"/>
</dbReference>
<accession>A0A5J6L7N6</accession>
<dbReference type="Proteomes" id="UP000325516">
    <property type="component" value="Chromosome"/>
</dbReference>
<evidence type="ECO:0000256" key="1">
    <source>
        <dbReference type="ARBA" id="ARBA00006284"/>
    </source>
</evidence>
<dbReference type="InterPro" id="IPR018197">
    <property type="entry name" value="Glycerate_kinase_RE-like"/>
</dbReference>
<dbReference type="NCBIfam" id="TIGR00045">
    <property type="entry name" value="glycerate kinase"/>
    <property type="match status" value="1"/>
</dbReference>
<dbReference type="PANTHER" id="PTHR21599:SF0">
    <property type="entry name" value="GLYCERATE KINASE"/>
    <property type="match status" value="1"/>
</dbReference>
<sequence>MSRVVLAPDSFKGTLPAAAAARALAEGWREARPHDELVLRPMADGGEGTLDAVATSVRGAERIPVAVTGPDGERVAASWLLLPPAPDAPVGTAVVELANTSGIELLGARRLPWSASTAGFGQAIAAALDAGVTRLILGIGSSASTDGGVGMLTALGARFTDASGDPVAPGAAGLDTVAAADLTGLRALPAAGAVVLTDVTNPLLGAQGAAAVFGPQKGLDDAGVARADAGLARLSALVPSVDPAAPGMGAAGGTGWALAAWGAQLVPGARHVADLTGLPAAAATADVVVTGEGAYDAQSAAGKVPAFVASLAPGRTALVAGRVAADADTSAFAASLSLTDLAGSSAAALADPARWLHEAGVRLARTLAG</sequence>
<dbReference type="PANTHER" id="PTHR21599">
    <property type="entry name" value="GLYCERATE KINASE"/>
    <property type="match status" value="1"/>
</dbReference>
<dbReference type="Pfam" id="PF02595">
    <property type="entry name" value="Gly_kinase"/>
    <property type="match status" value="1"/>
</dbReference>
<dbReference type="InterPro" id="IPR018193">
    <property type="entry name" value="Glyc_kinase_flavodox-like_fold"/>
</dbReference>
<protein>
    <submittedName>
        <fullName evidence="5">Glycerate kinase</fullName>
    </submittedName>
</protein>